<evidence type="ECO:0000313" key="2">
    <source>
        <dbReference type="EMBL" id="CAH0026745.1"/>
    </source>
</evidence>
<evidence type="ECO:0000256" key="1">
    <source>
        <dbReference type="SAM" id="Coils"/>
    </source>
</evidence>
<evidence type="ECO:0000313" key="3">
    <source>
        <dbReference type="Proteomes" id="UP000696573"/>
    </source>
</evidence>
<keyword evidence="1" id="KW-0175">Coiled coil</keyword>
<organism evidence="2 3">
    <name type="scientific">Clonostachys rhizophaga</name>
    <dbReference type="NCBI Taxonomy" id="160324"/>
    <lineage>
        <taxon>Eukaryota</taxon>
        <taxon>Fungi</taxon>
        <taxon>Dikarya</taxon>
        <taxon>Ascomycota</taxon>
        <taxon>Pezizomycotina</taxon>
        <taxon>Sordariomycetes</taxon>
        <taxon>Hypocreomycetidae</taxon>
        <taxon>Hypocreales</taxon>
        <taxon>Bionectriaceae</taxon>
        <taxon>Clonostachys</taxon>
    </lineage>
</organism>
<proteinExistence type="predicted"/>
<reference evidence="2" key="1">
    <citation type="submission" date="2021-10" db="EMBL/GenBank/DDBJ databases">
        <authorList>
            <person name="Piombo E."/>
        </authorList>
    </citation>
    <scope>NUCLEOTIDE SEQUENCE</scope>
</reference>
<name>A0A9N9VQW2_9HYPO</name>
<dbReference type="EMBL" id="CABFNQ020000725">
    <property type="protein sequence ID" value="CAH0026745.1"/>
    <property type="molecule type" value="Genomic_DNA"/>
</dbReference>
<gene>
    <name evidence="2" type="ORF">CRHIZ90672A_00002847</name>
</gene>
<feature type="coiled-coil region" evidence="1">
    <location>
        <begin position="40"/>
        <end position="67"/>
    </location>
</feature>
<sequence length="149" mass="16955">MQTFILAIEKQLTLPGPLTEHCTIDRCNHCKNGVQPNSELVNLRQELKDIRARYRALLAEIQQFKEEHEDLYVYLTKSVHNIHTLQTQAIYQNTVNDMLLEELAAIRETCSPEVNLPECYERVSGATANINAQLPPPPSQFCKHGGKDV</sequence>
<protein>
    <submittedName>
        <fullName evidence="2">Uncharacterized protein</fullName>
    </submittedName>
</protein>
<dbReference type="Proteomes" id="UP000696573">
    <property type="component" value="Unassembled WGS sequence"/>
</dbReference>
<dbReference type="AlphaFoldDB" id="A0A9N9VQW2"/>
<accession>A0A9N9VQW2</accession>
<comment type="caution">
    <text evidence="2">The sequence shown here is derived from an EMBL/GenBank/DDBJ whole genome shotgun (WGS) entry which is preliminary data.</text>
</comment>
<keyword evidence="3" id="KW-1185">Reference proteome</keyword>